<proteinExistence type="predicted"/>
<keyword evidence="1" id="KW-1133">Transmembrane helix</keyword>
<feature type="transmembrane region" description="Helical" evidence="1">
    <location>
        <begin position="542"/>
        <end position="564"/>
    </location>
</feature>
<evidence type="ECO:0000256" key="1">
    <source>
        <dbReference type="SAM" id="Phobius"/>
    </source>
</evidence>
<dbReference type="RefSeq" id="WP_022526087.1">
    <property type="nucleotide sequence ID" value="NZ_BASY01000002.1"/>
</dbReference>
<accession>A0AAN4T525</accession>
<feature type="transmembrane region" description="Helical" evidence="1">
    <location>
        <begin position="302"/>
        <end position="320"/>
    </location>
</feature>
<comment type="caution">
    <text evidence="2">The sequence shown here is derived from an EMBL/GenBank/DDBJ whole genome shotgun (WGS) entry which is preliminary data.</text>
</comment>
<dbReference type="Proteomes" id="UP000016981">
    <property type="component" value="Unassembled WGS sequence"/>
</dbReference>
<feature type="transmembrane region" description="Helical" evidence="1">
    <location>
        <begin position="340"/>
        <end position="357"/>
    </location>
</feature>
<feature type="transmembrane region" description="Helical" evidence="1">
    <location>
        <begin position="98"/>
        <end position="119"/>
    </location>
</feature>
<keyword evidence="1" id="KW-0812">Transmembrane</keyword>
<feature type="transmembrane region" description="Helical" evidence="1">
    <location>
        <begin position="269"/>
        <end position="290"/>
    </location>
</feature>
<organism evidence="2 3">
    <name type="scientific">Streptococcus anginosus T5</name>
    <dbReference type="NCBI Taxonomy" id="1163302"/>
    <lineage>
        <taxon>Bacteria</taxon>
        <taxon>Bacillati</taxon>
        <taxon>Bacillota</taxon>
        <taxon>Bacilli</taxon>
        <taxon>Lactobacillales</taxon>
        <taxon>Streptococcaceae</taxon>
        <taxon>Streptococcus</taxon>
        <taxon>Streptococcus anginosus group</taxon>
    </lineage>
</organism>
<dbReference type="AlphaFoldDB" id="A0AAN4T525"/>
<gene>
    <name evidence="2" type="ORF">ANG6_0403</name>
</gene>
<reference evidence="3" key="1">
    <citation type="submission" date="2013-09" db="EMBL/GenBank/DDBJ databases">
        <title>Genome Sequences of seven clinical isolates and type strains of anginosus group streptococci.</title>
        <authorList>
            <person name="Maruyama F."/>
            <person name="Sakurai A."/>
            <person name="Ogura Y."/>
            <person name="Homma H."/>
            <person name="Takahashi N."/>
            <person name="Ohtsubo Y."/>
            <person name="Hoshino T."/>
            <person name="Okahashi N."/>
            <person name="Nakagawa I."/>
            <person name="Kimura S."/>
            <person name="Fujiwara T."/>
            <person name="Hayashi T."/>
            <person name="Shintani S."/>
        </authorList>
    </citation>
    <scope>NUCLEOTIDE SEQUENCE [LARGE SCALE GENOMIC DNA]</scope>
    <source>
        <strain evidence="3">T5</strain>
    </source>
</reference>
<feature type="transmembrane region" description="Helical" evidence="1">
    <location>
        <begin position="192"/>
        <end position="211"/>
    </location>
</feature>
<evidence type="ECO:0008006" key="4">
    <source>
        <dbReference type="Google" id="ProtNLM"/>
    </source>
</evidence>
<feature type="transmembrane region" description="Helical" evidence="1">
    <location>
        <begin position="12"/>
        <end position="35"/>
    </location>
</feature>
<feature type="transmembrane region" description="Helical" evidence="1">
    <location>
        <begin position="369"/>
        <end position="390"/>
    </location>
</feature>
<sequence>MFDRNKTNHLTGLLLIFLCSILILLPQFFSGNLILGSDSIFHFNRFYDTAEQIKNVNFNYHISLYGFQQSGRIVNALYGPFIAYFHGFLVLISKNWFIYQVLSNIVLFNLAGLSMYVFLIKSKMEQKYAVLGALLYISSYSIQYWTIRQGFTSWGAALMPLALSILFELKDTKQVPKYTLGIYTALMVQTHMLSSVLLVLIYLPFFALAFFQHPKKLVFIKRLFVEIGIFFGLTMNIWSSYFYLLTGNQLISPKINTSMNLNTINQNSYYWLMNPVTLIPIFLLVYFFFFRKWKDLDSGMKTWFWVMNAFLFLTTSIFPWNDLIERRNPVAQLIQYPFRFFVPVTIILIYLALKFISTSLPFQKTRKKIFLSILVVSLIQPTVLIATAVLDWNSSDNFLRNQYKVVFTGDSDTIKSSFYNVDKQKALELVAKGTPDYLPSYGQLAEQSSSYYDAYITKVIQNQGFKKTRKKSGLTLEWQGDSASFRELPIIVYKNTIITFNGQQLNNDLLNLSAIGTPTFQQLPNAKNSVTISYKMEVTEKVMIIFSELAWLIILIVVLFKSVFSNKGKK</sequence>
<evidence type="ECO:0000313" key="3">
    <source>
        <dbReference type="Proteomes" id="UP000016981"/>
    </source>
</evidence>
<evidence type="ECO:0000313" key="2">
    <source>
        <dbReference type="EMBL" id="GAD45908.1"/>
    </source>
</evidence>
<keyword evidence="1" id="KW-0472">Membrane</keyword>
<feature type="transmembrane region" description="Helical" evidence="1">
    <location>
        <begin position="223"/>
        <end position="244"/>
    </location>
</feature>
<protein>
    <recommendedName>
        <fullName evidence="4">Membrane protein 6-pyruvoyl-tetrahydropterin synthase-related domain-containing protein</fullName>
    </recommendedName>
</protein>
<name>A0AAN4T525_STRAP</name>
<dbReference type="EMBL" id="BASY01000002">
    <property type="protein sequence ID" value="GAD45908.1"/>
    <property type="molecule type" value="Genomic_DNA"/>
</dbReference>